<gene>
    <name evidence="4" type="primary">yteT_1</name>
    <name evidence="4" type="ORF">PAESOLCIP111_00096</name>
</gene>
<dbReference type="GO" id="GO:0000166">
    <property type="term" value="F:nucleotide binding"/>
    <property type="evidence" value="ECO:0007669"/>
    <property type="project" value="InterPro"/>
</dbReference>
<accession>A0A916JR91</accession>
<protein>
    <submittedName>
        <fullName evidence="4">Oxidoreductase YteT</fullName>
        <ecNumber evidence="4">1.-.-.-</ecNumber>
    </submittedName>
</protein>
<evidence type="ECO:0000313" key="4">
    <source>
        <dbReference type="EMBL" id="CAG7596735.1"/>
    </source>
</evidence>
<feature type="domain" description="Gfo/Idh/MocA-like oxidoreductase N-terminal" evidence="2">
    <location>
        <begin position="13"/>
        <end position="132"/>
    </location>
</feature>
<comment type="caution">
    <text evidence="4">The sequence shown here is derived from an EMBL/GenBank/DDBJ whole genome shotgun (WGS) entry which is preliminary data.</text>
</comment>
<dbReference type="Proteomes" id="UP000693672">
    <property type="component" value="Unassembled WGS sequence"/>
</dbReference>
<evidence type="ECO:0000256" key="1">
    <source>
        <dbReference type="ARBA" id="ARBA00010928"/>
    </source>
</evidence>
<proteinExistence type="inferred from homology"/>
<evidence type="ECO:0000259" key="2">
    <source>
        <dbReference type="Pfam" id="PF01408"/>
    </source>
</evidence>
<dbReference type="GO" id="GO:0016491">
    <property type="term" value="F:oxidoreductase activity"/>
    <property type="evidence" value="ECO:0007669"/>
    <property type="project" value="UniProtKB-KW"/>
</dbReference>
<keyword evidence="5" id="KW-1185">Reference proteome</keyword>
<evidence type="ECO:0000313" key="5">
    <source>
        <dbReference type="Proteomes" id="UP000693672"/>
    </source>
</evidence>
<evidence type="ECO:0000259" key="3">
    <source>
        <dbReference type="Pfam" id="PF02894"/>
    </source>
</evidence>
<dbReference type="Pfam" id="PF02894">
    <property type="entry name" value="GFO_IDH_MocA_C"/>
    <property type="match status" value="1"/>
</dbReference>
<dbReference type="Pfam" id="PF01408">
    <property type="entry name" value="GFO_IDH_MocA"/>
    <property type="match status" value="1"/>
</dbReference>
<dbReference type="InterPro" id="IPR004104">
    <property type="entry name" value="Gfo/Idh/MocA-like_OxRdtase_C"/>
</dbReference>
<dbReference type="EMBL" id="CAJVAS010000001">
    <property type="protein sequence ID" value="CAG7596735.1"/>
    <property type="molecule type" value="Genomic_DNA"/>
</dbReference>
<dbReference type="RefSeq" id="WP_218089932.1">
    <property type="nucleotide sequence ID" value="NZ_CAJVAS010000001.1"/>
</dbReference>
<feature type="domain" description="Gfo/Idh/MocA-like oxidoreductase C-terminal" evidence="3">
    <location>
        <begin position="148"/>
        <end position="427"/>
    </location>
</feature>
<reference evidence="4" key="1">
    <citation type="submission" date="2021-06" db="EMBL/GenBank/DDBJ databases">
        <authorList>
            <person name="Criscuolo A."/>
        </authorList>
    </citation>
    <scope>NUCLEOTIDE SEQUENCE</scope>
    <source>
        <strain evidence="4">CIP111600</strain>
    </source>
</reference>
<dbReference type="EC" id="1.-.-.-" evidence="4"/>
<dbReference type="PANTHER" id="PTHR43377:SF2">
    <property type="entry name" value="BINDING ROSSMANN FOLD OXIDOREDUCTASE, PUTATIVE (AFU_ORTHOLOGUE AFUA_4G00560)-RELATED"/>
    <property type="match status" value="1"/>
</dbReference>
<dbReference type="InterPro" id="IPR000683">
    <property type="entry name" value="Gfo/Idh/MocA-like_OxRdtase_N"/>
</dbReference>
<dbReference type="InterPro" id="IPR051450">
    <property type="entry name" value="Gfo/Idh/MocA_Oxidoreductases"/>
</dbReference>
<organism evidence="4 5">
    <name type="scientific">Paenibacillus solanacearum</name>
    <dbReference type="NCBI Taxonomy" id="2048548"/>
    <lineage>
        <taxon>Bacteria</taxon>
        <taxon>Bacillati</taxon>
        <taxon>Bacillota</taxon>
        <taxon>Bacilli</taxon>
        <taxon>Bacillales</taxon>
        <taxon>Paenibacillaceae</taxon>
        <taxon>Paenibacillus</taxon>
    </lineage>
</organism>
<comment type="similarity">
    <text evidence="1">Belongs to the Gfo/Idh/MocA family.</text>
</comment>
<dbReference type="AlphaFoldDB" id="A0A916JR91"/>
<name>A0A916JR91_9BACL</name>
<dbReference type="PANTHER" id="PTHR43377">
    <property type="entry name" value="BILIVERDIN REDUCTASE A"/>
    <property type="match status" value="1"/>
</dbReference>
<keyword evidence="4" id="KW-0560">Oxidoreductase</keyword>
<sequence>METNRSSNNPITAIIVGAGHRAVLYASYARAHPDELQIVGVVDPDPVRRHQCADKFGLHADAVFEGIEQLTSRGKIADAVINGTMDAQHVETSLPLLRAGYDILLEKPIGTSAEEIRELLDCARACGRRVMICHVLRYAPFYVEIYKRLAAGAIGEIQNMQTTELVSYHHMAMGFVRGKWSSKQQCKSSMLLAKCCHDLDLLTWMMRGAAPETVGSMGGLTYFRPERAPEGAGTRCLLDCPIEASCTYSARKHYVEQGLWKSYVSPHYHLGVRWTEDQLVESLRTDNPYGRCVWKCDNDVVDHQSVVVQFAGGATATHNMVGGASKPGRRMHIIGTEGEIEGFMEDGYFIVRRPDPRRGHEYAEERVELNVSKDMHGGGDLRLVADFVRVLRGEQPSISSTALEQSIYGHLIGFAADEAMASGQVVAIPRL</sequence>